<keyword evidence="1 3" id="KW-0863">Zinc-finger</keyword>
<name>A0A6V7Y675_MELEN</name>
<accession>A0A6V7Y675</accession>
<dbReference type="AlphaFoldDB" id="A0A6V7Y675"/>
<feature type="region of interest" description="Disordered" evidence="4">
    <location>
        <begin position="102"/>
        <end position="145"/>
    </location>
</feature>
<keyword evidence="2" id="KW-0862">Zinc</keyword>
<comment type="caution">
    <text evidence="6">The sequence shown here is derived from an EMBL/GenBank/DDBJ whole genome shotgun (WGS) entry which is preliminary data.</text>
</comment>
<reference evidence="6 7" key="1">
    <citation type="submission" date="2020-08" db="EMBL/GenBank/DDBJ databases">
        <authorList>
            <person name="Koutsovoulos G."/>
            <person name="Danchin GJ E."/>
        </authorList>
    </citation>
    <scope>NUCLEOTIDE SEQUENCE [LARGE SCALE GENOMIC DNA]</scope>
</reference>
<evidence type="ECO:0000313" key="7">
    <source>
        <dbReference type="Proteomes" id="UP000580250"/>
    </source>
</evidence>
<feature type="region of interest" description="Disordered" evidence="4">
    <location>
        <begin position="257"/>
        <end position="280"/>
    </location>
</feature>
<gene>
    <name evidence="6" type="ORF">MENT_LOCUS61094</name>
</gene>
<dbReference type="PROSITE" id="PS50089">
    <property type="entry name" value="ZF_RING_2"/>
    <property type="match status" value="1"/>
</dbReference>
<proteinExistence type="predicted"/>
<dbReference type="GO" id="GO:0008270">
    <property type="term" value="F:zinc ion binding"/>
    <property type="evidence" value="ECO:0007669"/>
    <property type="project" value="UniProtKB-KW"/>
</dbReference>
<feature type="compositionally biased region" description="Polar residues" evidence="4">
    <location>
        <begin position="211"/>
        <end position="233"/>
    </location>
</feature>
<dbReference type="EMBL" id="CAJEWN010003292">
    <property type="protein sequence ID" value="CAD2207179.1"/>
    <property type="molecule type" value="Genomic_DNA"/>
</dbReference>
<evidence type="ECO:0000256" key="1">
    <source>
        <dbReference type="ARBA" id="ARBA00022771"/>
    </source>
</evidence>
<dbReference type="SMART" id="SM00184">
    <property type="entry name" value="RING"/>
    <property type="match status" value="1"/>
</dbReference>
<dbReference type="Proteomes" id="UP000580250">
    <property type="component" value="Unassembled WGS sequence"/>
</dbReference>
<feature type="compositionally biased region" description="Polar residues" evidence="4">
    <location>
        <begin position="268"/>
        <end position="280"/>
    </location>
</feature>
<dbReference type="SUPFAM" id="SSF57850">
    <property type="entry name" value="RING/U-box"/>
    <property type="match status" value="1"/>
</dbReference>
<feature type="domain" description="RING-type" evidence="5">
    <location>
        <begin position="4"/>
        <end position="42"/>
    </location>
</feature>
<feature type="compositionally biased region" description="Low complexity" evidence="4">
    <location>
        <begin position="175"/>
        <end position="186"/>
    </location>
</feature>
<dbReference type="InterPro" id="IPR001841">
    <property type="entry name" value="Znf_RING"/>
</dbReference>
<feature type="compositionally biased region" description="Polar residues" evidence="4">
    <location>
        <begin position="187"/>
        <end position="198"/>
    </location>
</feature>
<organism evidence="6 7">
    <name type="scientific">Meloidogyne enterolobii</name>
    <name type="common">Root-knot nematode worm</name>
    <name type="synonym">Meloidogyne mayaguensis</name>
    <dbReference type="NCBI Taxonomy" id="390850"/>
    <lineage>
        <taxon>Eukaryota</taxon>
        <taxon>Metazoa</taxon>
        <taxon>Ecdysozoa</taxon>
        <taxon>Nematoda</taxon>
        <taxon>Chromadorea</taxon>
        <taxon>Rhabditida</taxon>
        <taxon>Tylenchina</taxon>
        <taxon>Tylenchomorpha</taxon>
        <taxon>Tylenchoidea</taxon>
        <taxon>Meloidogynidae</taxon>
        <taxon>Meloidogyninae</taxon>
        <taxon>Meloidogyne</taxon>
    </lineage>
</organism>
<feature type="compositionally biased region" description="Polar residues" evidence="4">
    <location>
        <begin position="331"/>
        <end position="343"/>
    </location>
</feature>
<sequence length="382" mass="42051">MKLCFICKQHINENDRTVQINACLHLFHRDCLNIKNDNCPVDGCTTIIQGNALFFSWGNSSDKGSLQAVEAVPITQPHDPNLPMTQIVQSLVSPNPYSCSFSGFDESGSPSTDKPSSVIPTQKAPLNPPFLPAQQTPAIPPQQPQFIPISYTSRQTLPILPTYQSIQLPEQQFYPAQQPQQTYPETMPTQQAPLNTHFNPQQQSQPNPAPYTTQHPPTNQSYHPQQPQQTWYNPDTMAPYMCAAWPPYHSPQSLVPKETDLSTPAIGNPTQQSQSRQCYPSQLPQTFPTQETYPPVCPTHPQSTLPVWTTSNTPGPSHTSTLPSFCPPTSQPKNFSVSQTSTGPIRAAMPPASVIPLQNIPLPPNPPSTSQAIDFGQTENGN</sequence>
<keyword evidence="1 3" id="KW-0479">Metal-binding</keyword>
<evidence type="ECO:0000256" key="3">
    <source>
        <dbReference type="PROSITE-ProRule" id="PRU00175"/>
    </source>
</evidence>
<feature type="compositionally biased region" description="Polar residues" evidence="4">
    <location>
        <begin position="108"/>
        <end position="120"/>
    </location>
</feature>
<feature type="region of interest" description="Disordered" evidence="4">
    <location>
        <begin position="328"/>
        <end position="382"/>
    </location>
</feature>
<feature type="region of interest" description="Disordered" evidence="4">
    <location>
        <begin position="175"/>
        <end position="233"/>
    </location>
</feature>
<protein>
    <recommendedName>
        <fullName evidence="5">RING-type domain-containing protein</fullName>
    </recommendedName>
</protein>
<evidence type="ECO:0000256" key="2">
    <source>
        <dbReference type="ARBA" id="ARBA00022833"/>
    </source>
</evidence>
<evidence type="ECO:0000259" key="5">
    <source>
        <dbReference type="PROSITE" id="PS50089"/>
    </source>
</evidence>
<evidence type="ECO:0000313" key="6">
    <source>
        <dbReference type="EMBL" id="CAD2207179.1"/>
    </source>
</evidence>
<evidence type="ECO:0000256" key="4">
    <source>
        <dbReference type="SAM" id="MobiDB-lite"/>
    </source>
</evidence>